<dbReference type="GO" id="GO:0006508">
    <property type="term" value="P:proteolysis"/>
    <property type="evidence" value="ECO:0007669"/>
    <property type="project" value="UniProtKB-KW"/>
</dbReference>
<evidence type="ECO:0000313" key="3">
    <source>
        <dbReference type="EMBL" id="QYY42973.1"/>
    </source>
</evidence>
<accession>A0A1G8C8P7</accession>
<keyword evidence="4" id="KW-0378">Hydrolase</keyword>
<keyword evidence="1" id="KW-0472">Membrane</keyword>
<dbReference type="EMBL" id="FNDE01000023">
    <property type="protein sequence ID" value="SDH41260.1"/>
    <property type="molecule type" value="Genomic_DNA"/>
</dbReference>
<dbReference type="InterPro" id="IPR001107">
    <property type="entry name" value="Band_7"/>
</dbReference>
<organism evidence="4 5">
    <name type="scientific">Aneurinibacillus thermoaerophilus</name>
    <dbReference type="NCBI Taxonomy" id="143495"/>
    <lineage>
        <taxon>Bacteria</taxon>
        <taxon>Bacillati</taxon>
        <taxon>Bacillota</taxon>
        <taxon>Bacilli</taxon>
        <taxon>Bacillales</taxon>
        <taxon>Paenibacillaceae</taxon>
        <taxon>Aneurinibacillus group</taxon>
        <taxon>Aneurinibacillus</taxon>
    </lineage>
</organism>
<keyword evidence="1" id="KW-0812">Transmembrane</keyword>
<feature type="transmembrane region" description="Helical" evidence="1">
    <location>
        <begin position="36"/>
        <end position="55"/>
    </location>
</feature>
<reference evidence="3 6" key="2">
    <citation type="submission" date="2021-08" db="EMBL/GenBank/DDBJ databases">
        <title>Complete genome sequence of the strain Aneurinibacillus thermoaerophilus CCM 8960.</title>
        <authorList>
            <person name="Musilova J."/>
            <person name="Kourilova X."/>
            <person name="Pernicova I."/>
            <person name="Bezdicek M."/>
            <person name="Lengerova M."/>
            <person name="Obruca S."/>
            <person name="Sedlar K."/>
        </authorList>
    </citation>
    <scope>NUCLEOTIDE SEQUENCE [LARGE SCALE GENOMIC DNA]</scope>
    <source>
        <strain evidence="3 6">CCM 8960</strain>
    </source>
</reference>
<dbReference type="SMART" id="SM00244">
    <property type="entry name" value="PHB"/>
    <property type="match status" value="1"/>
</dbReference>
<dbReference type="RefSeq" id="WP_057900167.1">
    <property type="nucleotide sequence ID" value="NZ_CP080764.1"/>
</dbReference>
<proteinExistence type="predicted"/>
<dbReference type="PANTHER" id="PTHR43446:SF1">
    <property type="entry name" value="BAND 7 DOMAIN-CONTAINING PROTEIN"/>
    <property type="match status" value="1"/>
</dbReference>
<protein>
    <submittedName>
        <fullName evidence="4">Regulator of protease activity HflC, stomatin/prohibitin superfamily</fullName>
    </submittedName>
    <submittedName>
        <fullName evidence="3">SPFH domain-containing protein</fullName>
    </submittedName>
</protein>
<dbReference type="EMBL" id="CP080764">
    <property type="protein sequence ID" value="QYY42973.1"/>
    <property type="molecule type" value="Genomic_DNA"/>
</dbReference>
<dbReference type="Proteomes" id="UP000826616">
    <property type="component" value="Chromosome"/>
</dbReference>
<dbReference type="GeneID" id="97139945"/>
<dbReference type="InterPro" id="IPR036013">
    <property type="entry name" value="Band_7/SPFH_dom_sf"/>
</dbReference>
<dbReference type="SUPFAM" id="SSF117892">
    <property type="entry name" value="Band 7/SPFH domain"/>
    <property type="match status" value="1"/>
</dbReference>
<dbReference type="Gene3D" id="3.30.479.30">
    <property type="entry name" value="Band 7 domain"/>
    <property type="match status" value="1"/>
</dbReference>
<dbReference type="AlphaFoldDB" id="A0A1G8C8P7"/>
<keyword evidence="6" id="KW-1185">Reference proteome</keyword>
<keyword evidence="4" id="KW-0645">Protease</keyword>
<dbReference type="GO" id="GO:0008233">
    <property type="term" value="F:peptidase activity"/>
    <property type="evidence" value="ECO:0007669"/>
    <property type="project" value="UniProtKB-KW"/>
</dbReference>
<dbReference type="CDD" id="cd03402">
    <property type="entry name" value="SPFH_like_u2"/>
    <property type="match status" value="1"/>
</dbReference>
<evidence type="ECO:0000313" key="5">
    <source>
        <dbReference type="Proteomes" id="UP000198956"/>
    </source>
</evidence>
<feature type="transmembrane region" description="Helical" evidence="1">
    <location>
        <begin position="6"/>
        <end position="29"/>
    </location>
</feature>
<reference evidence="4 5" key="1">
    <citation type="submission" date="2016-10" db="EMBL/GenBank/DDBJ databases">
        <authorList>
            <person name="de Groot N.N."/>
        </authorList>
    </citation>
    <scope>NUCLEOTIDE SEQUENCE [LARGE SCALE GENOMIC DNA]</scope>
    <source>
        <strain evidence="4 5">L 420-91</strain>
    </source>
</reference>
<evidence type="ECO:0000256" key="1">
    <source>
        <dbReference type="SAM" id="Phobius"/>
    </source>
</evidence>
<dbReference type="Pfam" id="PF01145">
    <property type="entry name" value="Band_7"/>
    <property type="match status" value="1"/>
</dbReference>
<sequence length="280" mass="30886">MTEKRAWAIDGFLGLLLLVALFLGGVYCIGKAENPLLGILLILLAAIGASGIFIVQPNQAVVLIFFGHYLGSVRKSGLWLGIPLTVRRKVSLKVRNFNSKRLKVNDVQGNPIEIAAVVVFKVVESAKAMFDVDNYEQFVEIQSETALRYVASRYPYDNFDEEGYSLRGNPEEIAGELARELQARLEVAGVEVLEARLTHLAYATEIANAMLQRQQASAIVSARQRIVEGAVGMVQMAIEELQREGFELDEERKAAMINNLMVAIVSERSAQPVINSGSIY</sequence>
<keyword evidence="1" id="KW-1133">Transmembrane helix</keyword>
<dbReference type="PANTHER" id="PTHR43446">
    <property type="entry name" value="MEMBRANE PROTEIN-RELATED"/>
    <property type="match status" value="1"/>
</dbReference>
<dbReference type="Proteomes" id="UP000198956">
    <property type="component" value="Unassembled WGS sequence"/>
</dbReference>
<evidence type="ECO:0000313" key="6">
    <source>
        <dbReference type="Proteomes" id="UP000826616"/>
    </source>
</evidence>
<feature type="domain" description="Band 7" evidence="2">
    <location>
        <begin position="50"/>
        <end position="214"/>
    </location>
</feature>
<evidence type="ECO:0000259" key="2">
    <source>
        <dbReference type="SMART" id="SM00244"/>
    </source>
</evidence>
<name>A0A1G8C8P7_ANETH</name>
<evidence type="ECO:0000313" key="4">
    <source>
        <dbReference type="EMBL" id="SDH41260.1"/>
    </source>
</evidence>
<gene>
    <name evidence="3" type="ORF">K3F53_01040</name>
    <name evidence="4" type="ORF">SAMN04489735_102361</name>
</gene>
<dbReference type="OrthoDB" id="9813479at2"/>